<gene>
    <name evidence="1" type="ORF">AA0535_1762</name>
</gene>
<dbReference type="SUPFAM" id="SSF54001">
    <property type="entry name" value="Cysteine proteinases"/>
    <property type="match status" value="1"/>
</dbReference>
<dbReference type="InterPro" id="IPR018599">
    <property type="entry name" value="DUF2026"/>
</dbReference>
<dbReference type="Pfam" id="PF09641">
    <property type="entry name" value="DUF2026"/>
    <property type="match status" value="1"/>
</dbReference>
<name>A0ABQ0Q3A0_9PROT</name>
<dbReference type="Proteomes" id="UP001062776">
    <property type="component" value="Unassembled WGS sequence"/>
</dbReference>
<reference evidence="1" key="1">
    <citation type="submission" date="2013-04" db="EMBL/GenBank/DDBJ databases">
        <title>The genome sequencing project of 58 acetic acid bacteria.</title>
        <authorList>
            <person name="Okamoto-Kainuma A."/>
            <person name="Ishikawa M."/>
            <person name="Umino S."/>
            <person name="Koizumi Y."/>
            <person name="Shiwa Y."/>
            <person name="Yoshikawa H."/>
            <person name="Matsutani M."/>
            <person name="Matsushita K."/>
        </authorList>
    </citation>
    <scope>NUCLEOTIDE SEQUENCE</scope>
    <source>
        <strain evidence="1">NRIC 0535</strain>
    </source>
</reference>
<sequence>MAKFVIGLSDYMKIHKIIHALLLKEGNKKPETGCTLFASVGAFLLQRHYKIKARPVAGAFVLCVDSNDLLMYGKLDNGNLVSDNQNFHMWVETETHLIDFMSPLLQESFANTTRYSSIARRMLQKPLMEEKQNVSDCVSRGDFAVFENHRLTNDIVSKLSDTPLAIDFFSVADKWFGKRSRKQADQITIMDTVLGVSTIRLPQIDVNQCW</sequence>
<dbReference type="InterPro" id="IPR038765">
    <property type="entry name" value="Papain-like_cys_pep_sf"/>
</dbReference>
<accession>A0ABQ0Q3A0</accession>
<dbReference type="InterPro" id="IPR023107">
    <property type="entry name" value="Atu2299-like_dom_sf"/>
</dbReference>
<proteinExistence type="predicted"/>
<evidence type="ECO:0000313" key="2">
    <source>
        <dbReference type="Proteomes" id="UP001062776"/>
    </source>
</evidence>
<dbReference type="Gene3D" id="3.10.550.10">
    <property type="entry name" value="Hypothetical protein Atu2299"/>
    <property type="match status" value="1"/>
</dbReference>
<protein>
    <submittedName>
        <fullName evidence="1">Uncharacterized protein</fullName>
    </submittedName>
</protein>
<evidence type="ECO:0000313" key="1">
    <source>
        <dbReference type="EMBL" id="GBQ89311.1"/>
    </source>
</evidence>
<dbReference type="EMBL" id="BAPV01000013">
    <property type="protein sequence ID" value="GBQ89311.1"/>
    <property type="molecule type" value="Genomic_DNA"/>
</dbReference>
<keyword evidence="2" id="KW-1185">Reference proteome</keyword>
<comment type="caution">
    <text evidence="1">The sequence shown here is derived from an EMBL/GenBank/DDBJ whole genome shotgun (WGS) entry which is preliminary data.</text>
</comment>
<dbReference type="RefSeq" id="WP_264815629.1">
    <property type="nucleotide sequence ID" value="NZ_BAPV01000013.1"/>
</dbReference>
<organism evidence="1 2">
    <name type="scientific">Asaia krungthepensis NRIC 0535</name>
    <dbReference type="NCBI Taxonomy" id="1307925"/>
    <lineage>
        <taxon>Bacteria</taxon>
        <taxon>Pseudomonadati</taxon>
        <taxon>Pseudomonadota</taxon>
        <taxon>Alphaproteobacteria</taxon>
        <taxon>Acetobacterales</taxon>
        <taxon>Acetobacteraceae</taxon>
        <taxon>Asaia</taxon>
    </lineage>
</organism>